<dbReference type="EMBL" id="VGLS01000936">
    <property type="protein sequence ID" value="MBM3226509.1"/>
    <property type="molecule type" value="Genomic_DNA"/>
</dbReference>
<dbReference type="PANTHER" id="PTHR33352">
    <property type="entry name" value="SLR1095 PROTEIN"/>
    <property type="match status" value="1"/>
</dbReference>
<keyword evidence="2" id="KW-0540">Nuclease</keyword>
<dbReference type="CDD" id="cd06260">
    <property type="entry name" value="DUF820-like"/>
    <property type="match status" value="1"/>
</dbReference>
<name>A0A937W6S8_UNCTE</name>
<feature type="domain" description="Putative restriction endonuclease" evidence="1">
    <location>
        <begin position="55"/>
        <end position="193"/>
    </location>
</feature>
<reference evidence="2" key="1">
    <citation type="submission" date="2019-03" db="EMBL/GenBank/DDBJ databases">
        <title>Lake Tanganyika Metagenome-Assembled Genomes (MAGs).</title>
        <authorList>
            <person name="Tran P."/>
        </authorList>
    </citation>
    <scope>NUCLEOTIDE SEQUENCE</scope>
    <source>
        <strain evidence="2">K_DeepCast_65m_m2_066</strain>
    </source>
</reference>
<dbReference type="Pfam" id="PF05685">
    <property type="entry name" value="Uma2"/>
    <property type="match status" value="1"/>
</dbReference>
<evidence type="ECO:0000259" key="1">
    <source>
        <dbReference type="Pfam" id="PF05685"/>
    </source>
</evidence>
<keyword evidence="2" id="KW-0255">Endonuclease</keyword>
<dbReference type="AlphaFoldDB" id="A0A937W6S8"/>
<protein>
    <submittedName>
        <fullName evidence="2">Uma2 family endonuclease</fullName>
    </submittedName>
</protein>
<proteinExistence type="predicted"/>
<keyword evidence="2" id="KW-0378">Hydrolase</keyword>
<comment type="caution">
    <text evidence="2">The sequence shown here is derived from an EMBL/GenBank/DDBJ whole genome shotgun (WGS) entry which is preliminary data.</text>
</comment>
<evidence type="ECO:0000313" key="2">
    <source>
        <dbReference type="EMBL" id="MBM3226509.1"/>
    </source>
</evidence>
<sequence length="277" mass="32441">MLLPLQADLSHSPRELWPTMYDLPSEYPGDSGVPDEFHIHQSQLLRETFQPPAYMPDRFFSAIDLNLYYTLRHPLWYKRPDWFAALGVPRQHPDDGLRLSYVTWQESAAPYLVVELLSPGTEREDLGRTTQEDEDTPPTKWMVYEQILQIPYYVLFSRYTDEVRYFALTEGVYRELHPPAQRLWLPEAGLGLGRWFGTFEGLTRQWLRCYDADGAWILTPYERERLRAEQARQDATQERLRTAQAHQEAQQARQEAQRLAARLRAFGIDPAETADHS</sequence>
<gene>
    <name evidence="2" type="ORF">FJZ47_22315</name>
</gene>
<dbReference type="InterPro" id="IPR008538">
    <property type="entry name" value="Uma2"/>
</dbReference>
<accession>A0A937W6S8</accession>
<dbReference type="Proteomes" id="UP000712673">
    <property type="component" value="Unassembled WGS sequence"/>
</dbReference>
<organism evidence="2 3">
    <name type="scientific">Tectimicrobiota bacterium</name>
    <dbReference type="NCBI Taxonomy" id="2528274"/>
    <lineage>
        <taxon>Bacteria</taxon>
        <taxon>Pseudomonadati</taxon>
        <taxon>Nitrospinota/Tectimicrobiota group</taxon>
        <taxon>Candidatus Tectimicrobiota</taxon>
    </lineage>
</organism>
<evidence type="ECO:0000313" key="3">
    <source>
        <dbReference type="Proteomes" id="UP000712673"/>
    </source>
</evidence>
<dbReference type="PANTHER" id="PTHR33352:SF3">
    <property type="entry name" value="SLR1612 PROTEIN"/>
    <property type="match status" value="1"/>
</dbReference>
<dbReference type="GO" id="GO:0004519">
    <property type="term" value="F:endonuclease activity"/>
    <property type="evidence" value="ECO:0007669"/>
    <property type="project" value="UniProtKB-KW"/>
</dbReference>